<keyword evidence="2" id="KW-0238">DNA-binding</keyword>
<keyword evidence="1" id="KW-0805">Transcription regulation</keyword>
<organism evidence="5 6">
    <name type="scientific">Hyphobacterium lacteum</name>
    <dbReference type="NCBI Taxonomy" id="3116575"/>
    <lineage>
        <taxon>Bacteria</taxon>
        <taxon>Pseudomonadati</taxon>
        <taxon>Pseudomonadota</taxon>
        <taxon>Alphaproteobacteria</taxon>
        <taxon>Maricaulales</taxon>
        <taxon>Maricaulaceae</taxon>
        <taxon>Hyphobacterium</taxon>
    </lineage>
</organism>
<gene>
    <name evidence="5" type="ORF">V0U79_05200</name>
</gene>
<keyword evidence="6" id="KW-1185">Reference proteome</keyword>
<dbReference type="InterPro" id="IPR011991">
    <property type="entry name" value="ArsR-like_HTH"/>
</dbReference>
<accession>A0ABU7LPA7</accession>
<dbReference type="NCBIfam" id="NF033788">
    <property type="entry name" value="HTH_metalloreg"/>
    <property type="match status" value="1"/>
</dbReference>
<dbReference type="PROSITE" id="PS50987">
    <property type="entry name" value="HTH_ARSR_2"/>
    <property type="match status" value="1"/>
</dbReference>
<dbReference type="InterPro" id="IPR036390">
    <property type="entry name" value="WH_DNA-bd_sf"/>
</dbReference>
<feature type="domain" description="HTH arsR-type" evidence="4">
    <location>
        <begin position="10"/>
        <end position="106"/>
    </location>
</feature>
<reference evidence="5 6" key="1">
    <citation type="submission" date="2024-01" db="EMBL/GenBank/DDBJ databases">
        <title>Hyphobacterium bacterium isolated from marine sediment.</title>
        <authorList>
            <person name="Zhao S."/>
        </authorList>
    </citation>
    <scope>NUCLEOTIDE SEQUENCE [LARGE SCALE GENOMIC DNA]</scope>
    <source>
        <strain evidence="6">HN65</strain>
    </source>
</reference>
<dbReference type="SUPFAM" id="SSF46785">
    <property type="entry name" value="Winged helix' DNA-binding domain"/>
    <property type="match status" value="1"/>
</dbReference>
<evidence type="ECO:0000256" key="3">
    <source>
        <dbReference type="ARBA" id="ARBA00023163"/>
    </source>
</evidence>
<dbReference type="PANTHER" id="PTHR43132">
    <property type="entry name" value="ARSENICAL RESISTANCE OPERON REPRESSOR ARSR-RELATED"/>
    <property type="match status" value="1"/>
</dbReference>
<dbReference type="InterPro" id="IPR001845">
    <property type="entry name" value="HTH_ArsR_DNA-bd_dom"/>
</dbReference>
<evidence type="ECO:0000313" key="6">
    <source>
        <dbReference type="Proteomes" id="UP001354971"/>
    </source>
</evidence>
<dbReference type="InterPro" id="IPR036388">
    <property type="entry name" value="WH-like_DNA-bd_sf"/>
</dbReference>
<dbReference type="Pfam" id="PF01022">
    <property type="entry name" value="HTH_5"/>
    <property type="match status" value="1"/>
</dbReference>
<dbReference type="PRINTS" id="PR00778">
    <property type="entry name" value="HTHARSR"/>
</dbReference>
<comment type="caution">
    <text evidence="5">The sequence shown here is derived from an EMBL/GenBank/DDBJ whole genome shotgun (WGS) entry which is preliminary data.</text>
</comment>
<dbReference type="SMART" id="SM00418">
    <property type="entry name" value="HTH_ARSR"/>
    <property type="match status" value="1"/>
</dbReference>
<evidence type="ECO:0000256" key="1">
    <source>
        <dbReference type="ARBA" id="ARBA00023015"/>
    </source>
</evidence>
<evidence type="ECO:0000256" key="2">
    <source>
        <dbReference type="ARBA" id="ARBA00023125"/>
    </source>
</evidence>
<evidence type="ECO:0000313" key="5">
    <source>
        <dbReference type="EMBL" id="MEE2525755.1"/>
    </source>
</evidence>
<name>A0ABU7LPA7_9PROT</name>
<keyword evidence="3" id="KW-0804">Transcription</keyword>
<sequence>MLMDSDTMSLDDMQENASKATLLLKSMANETRLMILCQLVDGEKSVSEMHKNIPLSQSALSQHLAILRRERLVNTSREAQSVFYRLASDDVRAVIQTLYGIYCAPGD</sequence>
<protein>
    <submittedName>
        <fullName evidence="5">Metalloregulator ArsR/SmtB family transcription factor</fullName>
    </submittedName>
</protein>
<dbReference type="Proteomes" id="UP001354971">
    <property type="component" value="Unassembled WGS sequence"/>
</dbReference>
<dbReference type="EMBL" id="JAZDRP010000003">
    <property type="protein sequence ID" value="MEE2525755.1"/>
    <property type="molecule type" value="Genomic_DNA"/>
</dbReference>
<dbReference type="Gene3D" id="1.10.10.10">
    <property type="entry name" value="Winged helix-like DNA-binding domain superfamily/Winged helix DNA-binding domain"/>
    <property type="match status" value="1"/>
</dbReference>
<dbReference type="InterPro" id="IPR051011">
    <property type="entry name" value="Metal_resp_trans_reg"/>
</dbReference>
<evidence type="ECO:0000259" key="4">
    <source>
        <dbReference type="PROSITE" id="PS50987"/>
    </source>
</evidence>
<dbReference type="CDD" id="cd00090">
    <property type="entry name" value="HTH_ARSR"/>
    <property type="match status" value="1"/>
</dbReference>
<proteinExistence type="predicted"/>
<dbReference type="PANTHER" id="PTHR43132:SF2">
    <property type="entry name" value="ARSENICAL RESISTANCE OPERON REPRESSOR ARSR-RELATED"/>
    <property type="match status" value="1"/>
</dbReference>